<feature type="domain" description="GHMP kinase C-terminal" evidence="9">
    <location>
        <begin position="305"/>
        <end position="381"/>
    </location>
</feature>
<keyword evidence="12" id="KW-1185">Reference proteome</keyword>
<protein>
    <recommendedName>
        <fullName evidence="7">Galactokinase</fullName>
        <ecNumber evidence="7">2.7.1.6</ecNumber>
    </recommendedName>
</protein>
<dbReference type="Pfam" id="PF08544">
    <property type="entry name" value="GHMP_kinases_C"/>
    <property type="match status" value="1"/>
</dbReference>
<dbReference type="Pfam" id="PF10509">
    <property type="entry name" value="GalKase_gal_bdg"/>
    <property type="match status" value="1"/>
</dbReference>
<dbReference type="AlphaFoldDB" id="A0A7X5U634"/>
<keyword evidence="6" id="KW-0299">Galactose metabolism</keyword>
<proteinExistence type="inferred from homology"/>
<dbReference type="InterPro" id="IPR014721">
    <property type="entry name" value="Ribsml_uS5_D2-typ_fold_subgr"/>
</dbReference>
<dbReference type="Pfam" id="PF00288">
    <property type="entry name" value="GHMP_kinases_N"/>
    <property type="match status" value="1"/>
</dbReference>
<comment type="similarity">
    <text evidence="1">Belongs to the GHMP kinase family. GalK subfamily.</text>
</comment>
<keyword evidence="3" id="KW-0547">Nucleotide-binding</keyword>
<dbReference type="InterPro" id="IPR006206">
    <property type="entry name" value="Mevalonate/galactokinase"/>
</dbReference>
<keyword evidence="5" id="KW-0067">ATP-binding</keyword>
<keyword evidence="4 11" id="KW-0418">Kinase</keyword>
<gene>
    <name evidence="11" type="ORF">FHU31_006077</name>
</gene>
<dbReference type="PRINTS" id="PR00473">
    <property type="entry name" value="GALCTOKINASE"/>
</dbReference>
<dbReference type="PANTHER" id="PTHR10457">
    <property type="entry name" value="MEVALONATE KINASE/GALACTOKINASE"/>
    <property type="match status" value="1"/>
</dbReference>
<dbReference type="PANTHER" id="PTHR10457:SF7">
    <property type="entry name" value="GALACTOKINASE-RELATED"/>
    <property type="match status" value="1"/>
</dbReference>
<dbReference type="PRINTS" id="PR00959">
    <property type="entry name" value="MEVGALKINASE"/>
</dbReference>
<dbReference type="GO" id="GO:0006012">
    <property type="term" value="P:galactose metabolic process"/>
    <property type="evidence" value="ECO:0007669"/>
    <property type="project" value="UniProtKB-UniRule"/>
</dbReference>
<dbReference type="GO" id="GO:0005524">
    <property type="term" value="F:ATP binding"/>
    <property type="evidence" value="ECO:0007669"/>
    <property type="project" value="UniProtKB-UniRule"/>
</dbReference>
<dbReference type="RefSeq" id="WP_308206730.1">
    <property type="nucleotide sequence ID" value="NZ_JAANOW010000005.1"/>
</dbReference>
<dbReference type="Proteomes" id="UP000547444">
    <property type="component" value="Unassembled WGS sequence"/>
</dbReference>
<evidence type="ECO:0000256" key="4">
    <source>
        <dbReference type="ARBA" id="ARBA00022777"/>
    </source>
</evidence>
<evidence type="ECO:0000256" key="2">
    <source>
        <dbReference type="ARBA" id="ARBA00022679"/>
    </source>
</evidence>
<dbReference type="InterPro" id="IPR019741">
    <property type="entry name" value="Galactokinase_CS"/>
</dbReference>
<dbReference type="Gene3D" id="3.30.230.10">
    <property type="match status" value="1"/>
</dbReference>
<evidence type="ECO:0000256" key="7">
    <source>
        <dbReference type="NCBIfam" id="TIGR00131"/>
    </source>
</evidence>
<reference evidence="11 12" key="1">
    <citation type="submission" date="2020-03" db="EMBL/GenBank/DDBJ databases">
        <title>Sequencing the genomes of 1000 actinobacteria strains.</title>
        <authorList>
            <person name="Klenk H.-P."/>
        </authorList>
    </citation>
    <scope>NUCLEOTIDE SEQUENCE [LARGE SCALE GENOMIC DNA]</scope>
    <source>
        <strain evidence="11 12">DSM 44556</strain>
    </source>
</reference>
<dbReference type="InterPro" id="IPR019539">
    <property type="entry name" value="GalKase_N"/>
</dbReference>
<dbReference type="Gene3D" id="3.30.70.890">
    <property type="entry name" value="GHMP kinase, C-terminal domain"/>
    <property type="match status" value="1"/>
</dbReference>
<evidence type="ECO:0000259" key="10">
    <source>
        <dbReference type="Pfam" id="PF10509"/>
    </source>
</evidence>
<feature type="domain" description="GHMP kinase N-terminal" evidence="8">
    <location>
        <begin position="125"/>
        <end position="199"/>
    </location>
</feature>
<dbReference type="EC" id="2.7.1.6" evidence="7"/>
<comment type="caution">
    <text evidence="11">The sequence shown here is derived from an EMBL/GenBank/DDBJ whole genome shotgun (WGS) entry which is preliminary data.</text>
</comment>
<dbReference type="InterPro" id="IPR000705">
    <property type="entry name" value="Galactokinase"/>
</dbReference>
<dbReference type="InterPro" id="IPR036554">
    <property type="entry name" value="GHMP_kinase_C_sf"/>
</dbReference>
<evidence type="ECO:0000256" key="3">
    <source>
        <dbReference type="ARBA" id="ARBA00022741"/>
    </source>
</evidence>
<dbReference type="SUPFAM" id="SSF55060">
    <property type="entry name" value="GHMP Kinase, C-terminal domain"/>
    <property type="match status" value="1"/>
</dbReference>
<evidence type="ECO:0000256" key="5">
    <source>
        <dbReference type="ARBA" id="ARBA00022840"/>
    </source>
</evidence>
<organism evidence="11 12">
    <name type="scientific">Mycolicibacterium fluoranthenivorans</name>
    <dbReference type="NCBI Taxonomy" id="258505"/>
    <lineage>
        <taxon>Bacteria</taxon>
        <taxon>Bacillati</taxon>
        <taxon>Actinomycetota</taxon>
        <taxon>Actinomycetes</taxon>
        <taxon>Mycobacteriales</taxon>
        <taxon>Mycobacteriaceae</taxon>
        <taxon>Mycolicibacterium</taxon>
    </lineage>
</organism>
<dbReference type="SUPFAM" id="SSF54211">
    <property type="entry name" value="Ribosomal protein S5 domain 2-like"/>
    <property type="match status" value="1"/>
</dbReference>
<evidence type="ECO:0000313" key="12">
    <source>
        <dbReference type="Proteomes" id="UP000547444"/>
    </source>
</evidence>
<dbReference type="PROSITE" id="PS00627">
    <property type="entry name" value="GHMP_KINASES_ATP"/>
    <property type="match status" value="1"/>
</dbReference>
<dbReference type="PIRSF" id="PIRSF000530">
    <property type="entry name" value="Galactokinase"/>
    <property type="match status" value="1"/>
</dbReference>
<accession>A0A7X5U634</accession>
<name>A0A7X5U634_9MYCO</name>
<evidence type="ECO:0000256" key="1">
    <source>
        <dbReference type="ARBA" id="ARBA00006566"/>
    </source>
</evidence>
<keyword evidence="2 11" id="KW-0808">Transferase</keyword>
<dbReference type="NCBIfam" id="TIGR00131">
    <property type="entry name" value="gal_kin"/>
    <property type="match status" value="1"/>
</dbReference>
<keyword evidence="6" id="KW-0119">Carbohydrate metabolism</keyword>
<dbReference type="InterPro" id="IPR006203">
    <property type="entry name" value="GHMP_knse_ATP-bd_CS"/>
</dbReference>
<dbReference type="EMBL" id="JAANOW010000005">
    <property type="protein sequence ID" value="NIH99053.1"/>
    <property type="molecule type" value="Genomic_DNA"/>
</dbReference>
<dbReference type="InterPro" id="IPR020568">
    <property type="entry name" value="Ribosomal_Su5_D2-typ_SF"/>
</dbReference>
<dbReference type="GO" id="GO:0005829">
    <property type="term" value="C:cytosol"/>
    <property type="evidence" value="ECO:0007669"/>
    <property type="project" value="TreeGrafter"/>
</dbReference>
<dbReference type="GO" id="GO:0004335">
    <property type="term" value="F:galactokinase activity"/>
    <property type="evidence" value="ECO:0007669"/>
    <property type="project" value="UniProtKB-UniRule"/>
</dbReference>
<evidence type="ECO:0000259" key="9">
    <source>
        <dbReference type="Pfam" id="PF08544"/>
    </source>
</evidence>
<evidence type="ECO:0000256" key="6">
    <source>
        <dbReference type="ARBA" id="ARBA00023144"/>
    </source>
</evidence>
<evidence type="ECO:0000259" key="8">
    <source>
        <dbReference type="Pfam" id="PF00288"/>
    </source>
</evidence>
<dbReference type="InterPro" id="IPR006204">
    <property type="entry name" value="GHMP_kinase_N_dom"/>
</dbReference>
<dbReference type="PROSITE" id="PS00106">
    <property type="entry name" value="GALACTOKINASE"/>
    <property type="match status" value="1"/>
</dbReference>
<evidence type="ECO:0000313" key="11">
    <source>
        <dbReference type="EMBL" id="NIH99053.1"/>
    </source>
</evidence>
<feature type="domain" description="Galactokinase N-terminal" evidence="10">
    <location>
        <begin position="27"/>
        <end position="74"/>
    </location>
</feature>
<sequence length="405" mass="42732">MRAPTMNNLDLVAPAAPDELCGRVDDLFRQRFGGAPDGVWMAPGRVNLIGEHIDYIGASVMPFALPYATAVAVRVHNEDRVRLASTGHQDHWEGGGADIGPHRPNGWAGYVAGVPWAMTYHDTIARIPGLDIAVHSSVPQGAGLSSSAALETATALAIAELFGAATDDSGRRTLARDCITAENVVVGAATGGMDQSAALRARAGHVMLLDCNTFGVEHLKLDCRPAGVVFLVINTNAPHRLVEGSYGLRRSRVERVCARIGRSALLHTDDVDAVLNCARTDDPPLRRALRHVLTEIRRVSAVADLLRADEIAAIGPHLSASHASLRDDLVVSSPELDTAVDAALDAGALGARMIGGGFGGSALALVRTERLPDVIEAVGRAALDHRLPKPDFLCGIPSGAARRVY</sequence>
<dbReference type="InterPro" id="IPR013750">
    <property type="entry name" value="GHMP_kinase_C_dom"/>
</dbReference>